<dbReference type="PANTHER" id="PTHR43374:SF1">
    <property type="entry name" value="FLAVIN PRENYLTRANSFERASE PAD1, MITOCHONDRIAL"/>
    <property type="match status" value="1"/>
</dbReference>
<feature type="domain" description="Flavoprotein" evidence="6">
    <location>
        <begin position="23"/>
        <end position="197"/>
    </location>
</feature>
<dbReference type="GO" id="GO:0106141">
    <property type="term" value="F:flavin prenyltransferase activity"/>
    <property type="evidence" value="ECO:0007669"/>
    <property type="project" value="UniProtKB-EC"/>
</dbReference>
<protein>
    <recommendedName>
        <fullName evidence="5">Flavin prenyltransferase UbiX</fullName>
        <ecNumber evidence="5">2.5.1.129</ecNumber>
    </recommendedName>
</protein>
<keyword evidence="1 5" id="KW-0637">Prenyltransferase</keyword>
<name>A0A157SXS7_SACSO</name>
<dbReference type="Pfam" id="PF02441">
    <property type="entry name" value="Flavoprotein"/>
    <property type="match status" value="1"/>
</dbReference>
<dbReference type="GO" id="GO:0016831">
    <property type="term" value="F:carboxy-lyase activity"/>
    <property type="evidence" value="ECO:0007669"/>
    <property type="project" value="TreeGrafter"/>
</dbReference>
<feature type="binding site" evidence="5">
    <location>
        <begin position="31"/>
        <end position="33"/>
    </location>
    <ligand>
        <name>FMN</name>
        <dbReference type="ChEBI" id="CHEBI:58210"/>
    </ligand>
</feature>
<evidence type="ECO:0000256" key="4">
    <source>
        <dbReference type="ARBA" id="ARBA00022679"/>
    </source>
</evidence>
<dbReference type="InterPro" id="IPR004507">
    <property type="entry name" value="UbiX-like"/>
</dbReference>
<reference evidence="8" key="1">
    <citation type="submission" date="2016-04" db="EMBL/GenBank/DDBJ databases">
        <authorList>
            <person name="Shah S.A."/>
            <person name="Garrett R.A."/>
        </authorList>
    </citation>
    <scope>NUCLEOTIDE SEQUENCE [LARGE SCALE GENOMIC DNA]</scope>
    <source>
        <strain evidence="8">ATCC 35091 / DSM 1616 / JCM 8930 / NBRC 15331 / P1</strain>
    </source>
</reference>
<feature type="binding site" evidence="5">
    <location>
        <position position="192"/>
    </location>
    <ligand>
        <name>dimethylallyl phosphate</name>
        <dbReference type="ChEBI" id="CHEBI:88052"/>
    </ligand>
</feature>
<dbReference type="PANTHER" id="PTHR43374">
    <property type="entry name" value="FLAVIN PRENYLTRANSFERASE"/>
    <property type="match status" value="1"/>
</dbReference>
<comment type="similarity">
    <text evidence="5">Belongs to the UbiX/PAD1 family.</text>
</comment>
<comment type="caution">
    <text evidence="5">Lacks conserved residue(s) required for the propagation of feature annotation.</text>
</comment>
<feature type="binding site" evidence="5">
    <location>
        <position position="57"/>
    </location>
    <ligand>
        <name>FMN</name>
        <dbReference type="ChEBI" id="CHEBI:58210"/>
    </ligand>
</feature>
<evidence type="ECO:0000313" key="8">
    <source>
        <dbReference type="Proteomes" id="UP000076770"/>
    </source>
</evidence>
<evidence type="ECO:0000256" key="1">
    <source>
        <dbReference type="ARBA" id="ARBA00022602"/>
    </source>
</evidence>
<sequence>MLSTMVSGMVKEAGTKNRREKTKRIIIGISGASGTIYGIRTVQFLNELGYEIHIIISKSAEKVAQKELGINLINELKKYSSYIYNQSQIEASPSSSSFSITSKGMIIIPCSIKTLAEIANGIGSNLLSRTALNFIRTNKRLVLVIRETPLGAIELENALKLARLGVYIMPASPAFYILPKNIDDMINFIVGKALDLLGIKHDIYKRWKG</sequence>
<gene>
    <name evidence="5" type="primary">ubiX</name>
    <name evidence="7" type="ORF">SSOP1_0418</name>
</gene>
<dbReference type="HAMAP" id="MF_01984">
    <property type="entry name" value="ubiX_pad"/>
    <property type="match status" value="1"/>
</dbReference>
<proteinExistence type="inferred from homology"/>
<keyword evidence="4 5" id="KW-0808">Transferase</keyword>
<feature type="binding site" evidence="5">
    <location>
        <position position="176"/>
    </location>
    <ligand>
        <name>dimethylallyl phosphate</name>
        <dbReference type="ChEBI" id="CHEBI:88052"/>
    </ligand>
</feature>
<feature type="binding site" evidence="5">
    <location>
        <position position="146"/>
    </location>
    <ligand>
        <name>FMN</name>
        <dbReference type="ChEBI" id="CHEBI:58210"/>
    </ligand>
</feature>
<evidence type="ECO:0000259" key="6">
    <source>
        <dbReference type="Pfam" id="PF02441"/>
    </source>
</evidence>
<evidence type="ECO:0000256" key="2">
    <source>
        <dbReference type="ARBA" id="ARBA00022630"/>
    </source>
</evidence>
<organism evidence="7 8">
    <name type="scientific">Saccharolobus solfataricus</name>
    <name type="common">Sulfolobus solfataricus</name>
    <dbReference type="NCBI Taxonomy" id="2287"/>
    <lineage>
        <taxon>Archaea</taxon>
        <taxon>Thermoproteota</taxon>
        <taxon>Thermoprotei</taxon>
        <taxon>Sulfolobales</taxon>
        <taxon>Sulfolobaceae</taxon>
        <taxon>Saccharolobus</taxon>
    </lineage>
</organism>
<dbReference type="EMBL" id="LT549890">
    <property type="protein sequence ID" value="SAI83973.1"/>
    <property type="molecule type" value="Genomic_DNA"/>
</dbReference>
<dbReference type="AlphaFoldDB" id="A0A157SXS7"/>
<evidence type="ECO:0000313" key="7">
    <source>
        <dbReference type="EMBL" id="SAI83973.1"/>
    </source>
</evidence>
<evidence type="ECO:0000256" key="3">
    <source>
        <dbReference type="ARBA" id="ARBA00022643"/>
    </source>
</evidence>
<dbReference type="FunFam" id="3.40.50.1950:FF:000012">
    <property type="entry name" value="Flavin prenyltransferase UbiX"/>
    <property type="match status" value="1"/>
</dbReference>
<comment type="function">
    <text evidence="5">Flavin prenyltransferase that catalyzes the synthesis of the prenylated FMN cofactor (prenyl-FMN) for 4-hydroxy-3-polyprenylbenzoic acid decarboxylase UbiD. The prenyltransferase is metal-independent and links a dimethylallyl moiety from dimethylallyl monophosphate (DMAP) to the flavin N5 and C6 atoms of FMN.</text>
</comment>
<accession>A0A157SXS7</accession>
<dbReference type="SUPFAM" id="SSF52507">
    <property type="entry name" value="Homo-oligomeric flavin-containing Cys decarboxylases, HFCD"/>
    <property type="match status" value="1"/>
</dbReference>
<dbReference type="Proteomes" id="UP000076770">
    <property type="component" value="Chromosome i"/>
</dbReference>
<feature type="binding site" evidence="5">
    <location>
        <begin position="111"/>
        <end position="114"/>
    </location>
    <ligand>
        <name>FMN</name>
        <dbReference type="ChEBI" id="CHEBI:58210"/>
    </ligand>
</feature>
<evidence type="ECO:0000256" key="5">
    <source>
        <dbReference type="HAMAP-Rule" id="MF_01984"/>
    </source>
</evidence>
<keyword evidence="3 5" id="KW-0288">FMN</keyword>
<dbReference type="EC" id="2.5.1.129" evidence="5"/>
<dbReference type="NCBIfam" id="TIGR00421">
    <property type="entry name" value="ubiX_pad"/>
    <property type="match status" value="1"/>
</dbReference>
<dbReference type="Gene3D" id="3.40.50.1950">
    <property type="entry name" value="Flavin prenyltransferase-like"/>
    <property type="match status" value="1"/>
</dbReference>
<dbReference type="InterPro" id="IPR003382">
    <property type="entry name" value="Flavoprotein"/>
</dbReference>
<comment type="catalytic activity">
    <reaction evidence="5">
        <text>dimethylallyl phosphate + FMNH2 = prenylated FMNH2 + phosphate</text>
        <dbReference type="Rhea" id="RHEA:37743"/>
        <dbReference type="ChEBI" id="CHEBI:43474"/>
        <dbReference type="ChEBI" id="CHEBI:57618"/>
        <dbReference type="ChEBI" id="CHEBI:87467"/>
        <dbReference type="ChEBI" id="CHEBI:88052"/>
        <dbReference type="EC" id="2.5.1.129"/>
    </reaction>
</comment>
<dbReference type="InterPro" id="IPR036551">
    <property type="entry name" value="Flavin_trans-like"/>
</dbReference>
<keyword evidence="2 5" id="KW-0285">Flavoprotein</keyword>
<dbReference type="PATRIC" id="fig|2287.9.peg.423"/>
<dbReference type="NCBIfam" id="NF004685">
    <property type="entry name" value="PRK06029.1"/>
    <property type="match status" value="1"/>
</dbReference>